<feature type="transmembrane region" description="Helical" evidence="3">
    <location>
        <begin position="181"/>
        <end position="205"/>
    </location>
</feature>
<dbReference type="AlphaFoldDB" id="A0A1U7ILW5"/>
<keyword evidence="3" id="KW-1133">Transmembrane helix</keyword>
<comment type="caution">
    <text evidence="5">The sequence shown here is derived from an EMBL/GenBank/DDBJ whole genome shotgun (WGS) entry which is preliminary data.</text>
</comment>
<organism evidence="5 6">
    <name type="scientific">[Phormidium ambiguum] IAM M-71</name>
    <dbReference type="NCBI Taxonomy" id="454136"/>
    <lineage>
        <taxon>Bacteria</taxon>
        <taxon>Bacillati</taxon>
        <taxon>Cyanobacteriota</taxon>
        <taxon>Cyanophyceae</taxon>
        <taxon>Oscillatoriophycideae</taxon>
        <taxon>Aerosakkonematales</taxon>
        <taxon>Aerosakkonemataceae</taxon>
        <taxon>Floridanema</taxon>
    </lineage>
</organism>
<evidence type="ECO:0000259" key="4">
    <source>
        <dbReference type="PROSITE" id="PS50111"/>
    </source>
</evidence>
<keyword evidence="1 2" id="KW-0807">Transducer</keyword>
<dbReference type="RefSeq" id="WP_073593257.1">
    <property type="nucleotide sequence ID" value="NZ_MRCE01000008.1"/>
</dbReference>
<dbReference type="Gene3D" id="1.10.287.950">
    <property type="entry name" value="Methyl-accepting chemotaxis protein"/>
    <property type="match status" value="1"/>
</dbReference>
<feature type="domain" description="Methyl-accepting transducer" evidence="4">
    <location>
        <begin position="216"/>
        <end position="457"/>
    </location>
</feature>
<dbReference type="PANTHER" id="PTHR32089">
    <property type="entry name" value="METHYL-ACCEPTING CHEMOTAXIS PROTEIN MCPB"/>
    <property type="match status" value="1"/>
</dbReference>
<evidence type="ECO:0000256" key="1">
    <source>
        <dbReference type="ARBA" id="ARBA00023224"/>
    </source>
</evidence>
<dbReference type="Pfam" id="PF05227">
    <property type="entry name" value="CHASE3"/>
    <property type="match status" value="1"/>
</dbReference>
<dbReference type="OrthoDB" id="457060at2"/>
<sequence length="467" mass="50747">MLKQIRLSSIVPLGFGATFLIMLGIGIVSKITMERLGKATELVAHTYEVKAELKQLEKLLVDAETGQRGFIYTGLANFLEPYNQSRTLITQNLGNLSKQITDPSQQKKLNTIEELVRQKMDELTTTIILKRAGKEKELRALVVSGKGKIIMDKIRANLDLMIKQENALQLQRMQAAKEAEFFAQTVSIGGTLMAILIGSFIVVFITRQVVQPINQVASAIATSSNEIATTVAQQERTAAQQATAVNQTTTTMDELNISSQRSAEQAEAVAAGARQILNLVDARYEDNSGLHQISLKQKISTLAEHILNLSKQTHQIGRISTLVSQLANQTYMLALNAAVEAVRAGEHGKGFGVVASEIRKLADQSKQSAEQINIIVFEIQSATNSIINASDEGKITLEEIVEVINDVVVSTQQISLNAKQQATAIEQVVEAMNNLNQGAAEAASGISQTKESTQSLNEAAINLKTIV</sequence>
<evidence type="ECO:0000256" key="3">
    <source>
        <dbReference type="SAM" id="Phobius"/>
    </source>
</evidence>
<dbReference type="CDD" id="cd19410">
    <property type="entry name" value="HK9-like_sensor"/>
    <property type="match status" value="1"/>
</dbReference>
<dbReference type="SUPFAM" id="SSF58104">
    <property type="entry name" value="Methyl-accepting chemotaxis protein (MCP) signaling domain"/>
    <property type="match status" value="1"/>
</dbReference>
<evidence type="ECO:0000313" key="6">
    <source>
        <dbReference type="Proteomes" id="UP000185860"/>
    </source>
</evidence>
<evidence type="ECO:0000256" key="2">
    <source>
        <dbReference type="PROSITE-ProRule" id="PRU00284"/>
    </source>
</evidence>
<proteinExistence type="predicted"/>
<dbReference type="Pfam" id="PF00015">
    <property type="entry name" value="MCPsignal"/>
    <property type="match status" value="1"/>
</dbReference>
<keyword evidence="3" id="KW-0472">Membrane</keyword>
<dbReference type="GO" id="GO:0016020">
    <property type="term" value="C:membrane"/>
    <property type="evidence" value="ECO:0007669"/>
    <property type="project" value="InterPro"/>
</dbReference>
<dbReference type="SMART" id="SM00283">
    <property type="entry name" value="MA"/>
    <property type="match status" value="1"/>
</dbReference>
<dbReference type="InterPro" id="IPR007891">
    <property type="entry name" value="CHASE3"/>
</dbReference>
<accession>A0A1U7ILW5</accession>
<dbReference type="STRING" id="454136.NIES2119_09615"/>
<dbReference type="EMBL" id="MRCE01000008">
    <property type="protein sequence ID" value="OKH38289.1"/>
    <property type="molecule type" value="Genomic_DNA"/>
</dbReference>
<dbReference type="GO" id="GO:0007165">
    <property type="term" value="P:signal transduction"/>
    <property type="evidence" value="ECO:0007669"/>
    <property type="project" value="UniProtKB-KW"/>
</dbReference>
<dbReference type="InterPro" id="IPR004089">
    <property type="entry name" value="MCPsignal_dom"/>
</dbReference>
<gene>
    <name evidence="5" type="ORF">NIES2119_09615</name>
</gene>
<dbReference type="PANTHER" id="PTHR32089:SF112">
    <property type="entry name" value="LYSOZYME-LIKE PROTEIN-RELATED"/>
    <property type="match status" value="1"/>
</dbReference>
<keyword evidence="3" id="KW-0812">Transmembrane</keyword>
<dbReference type="PROSITE" id="PS50111">
    <property type="entry name" value="CHEMOTAXIS_TRANSDUC_2"/>
    <property type="match status" value="1"/>
</dbReference>
<name>A0A1U7ILW5_9CYAN</name>
<dbReference type="Proteomes" id="UP000185860">
    <property type="component" value="Unassembled WGS sequence"/>
</dbReference>
<feature type="transmembrane region" description="Helical" evidence="3">
    <location>
        <begin position="6"/>
        <end position="28"/>
    </location>
</feature>
<evidence type="ECO:0000313" key="5">
    <source>
        <dbReference type="EMBL" id="OKH38289.1"/>
    </source>
</evidence>
<protein>
    <submittedName>
        <fullName evidence="5">Chemotaxis protein</fullName>
    </submittedName>
</protein>
<reference evidence="5 6" key="1">
    <citation type="submission" date="2016-11" db="EMBL/GenBank/DDBJ databases">
        <title>Draft Genome Sequences of Nine Cyanobacterial Strains from Diverse Habitats.</title>
        <authorList>
            <person name="Zhu T."/>
            <person name="Hou S."/>
            <person name="Lu X."/>
            <person name="Hess W.R."/>
        </authorList>
    </citation>
    <scope>NUCLEOTIDE SEQUENCE [LARGE SCALE GENOMIC DNA]</scope>
    <source>
        <strain evidence="5 6">IAM M-71</strain>
    </source>
</reference>